<dbReference type="EMBL" id="KK785359">
    <property type="protein sequence ID" value="KDO43715.1"/>
    <property type="molecule type" value="Genomic_DNA"/>
</dbReference>
<feature type="non-terminal residue" evidence="1">
    <location>
        <position position="1"/>
    </location>
</feature>
<evidence type="ECO:0000313" key="2">
    <source>
        <dbReference type="Proteomes" id="UP000027120"/>
    </source>
</evidence>
<name>A0A067DL78_CITSI</name>
<dbReference type="EMBL" id="KK785359">
    <property type="protein sequence ID" value="KDO43714.1"/>
    <property type="molecule type" value="Genomic_DNA"/>
</dbReference>
<dbReference type="Proteomes" id="UP000027120">
    <property type="component" value="Unassembled WGS sequence"/>
</dbReference>
<reference evidence="1 2" key="1">
    <citation type="submission" date="2014-04" db="EMBL/GenBank/DDBJ databases">
        <authorList>
            <consortium name="International Citrus Genome Consortium"/>
            <person name="Gmitter F."/>
            <person name="Chen C."/>
            <person name="Farmerie W."/>
            <person name="Harkins T."/>
            <person name="Desany B."/>
            <person name="Mohiuddin M."/>
            <person name="Kodira C."/>
            <person name="Borodovsky M."/>
            <person name="Lomsadze A."/>
            <person name="Burns P."/>
            <person name="Jenkins J."/>
            <person name="Prochnik S."/>
            <person name="Shu S."/>
            <person name="Chapman J."/>
            <person name="Pitluck S."/>
            <person name="Schmutz J."/>
            <person name="Rokhsar D."/>
        </authorList>
    </citation>
    <scope>NUCLEOTIDE SEQUENCE</scope>
</reference>
<dbReference type="EMBL" id="KK785359">
    <property type="protein sequence ID" value="KDO43716.1"/>
    <property type="molecule type" value="Genomic_DNA"/>
</dbReference>
<gene>
    <name evidence="1" type="ORF">CISIN_1g0324792mg</name>
</gene>
<sequence length="12" mass="1598">FFDRYRSRRVPV</sequence>
<keyword evidence="2" id="KW-1185">Reference proteome</keyword>
<protein>
    <submittedName>
        <fullName evidence="1">Uncharacterized protein</fullName>
    </submittedName>
</protein>
<evidence type="ECO:0000313" key="1">
    <source>
        <dbReference type="EMBL" id="KDO43714.1"/>
    </source>
</evidence>
<proteinExistence type="predicted"/>
<accession>A0A067DL78</accession>
<organism evidence="1 2">
    <name type="scientific">Citrus sinensis</name>
    <name type="common">Sweet orange</name>
    <name type="synonym">Citrus aurantium var. sinensis</name>
    <dbReference type="NCBI Taxonomy" id="2711"/>
    <lineage>
        <taxon>Eukaryota</taxon>
        <taxon>Viridiplantae</taxon>
        <taxon>Streptophyta</taxon>
        <taxon>Embryophyta</taxon>
        <taxon>Tracheophyta</taxon>
        <taxon>Spermatophyta</taxon>
        <taxon>Magnoliopsida</taxon>
        <taxon>eudicotyledons</taxon>
        <taxon>Gunneridae</taxon>
        <taxon>Pentapetalae</taxon>
        <taxon>rosids</taxon>
        <taxon>malvids</taxon>
        <taxon>Sapindales</taxon>
        <taxon>Rutaceae</taxon>
        <taxon>Aurantioideae</taxon>
        <taxon>Citrus</taxon>
    </lineage>
</organism>